<keyword evidence="3" id="KW-1185">Reference proteome</keyword>
<comment type="caution">
    <text evidence="2">The sequence shown here is derived from an EMBL/GenBank/DDBJ whole genome shotgun (WGS) entry which is preliminary data.</text>
</comment>
<feature type="compositionally biased region" description="Pro residues" evidence="1">
    <location>
        <begin position="169"/>
        <end position="178"/>
    </location>
</feature>
<dbReference type="AlphaFoldDB" id="A0AAV9PBX0"/>
<name>A0AAV9PBX0_9PEZI</name>
<dbReference type="GeneID" id="89926480"/>
<feature type="compositionally biased region" description="Basic and acidic residues" evidence="1">
    <location>
        <begin position="1259"/>
        <end position="1270"/>
    </location>
</feature>
<evidence type="ECO:0000313" key="3">
    <source>
        <dbReference type="Proteomes" id="UP001337655"/>
    </source>
</evidence>
<feature type="region of interest" description="Disordered" evidence="1">
    <location>
        <begin position="163"/>
        <end position="184"/>
    </location>
</feature>
<dbReference type="GO" id="GO:0004691">
    <property type="term" value="F:cAMP-dependent protein kinase activity"/>
    <property type="evidence" value="ECO:0007669"/>
    <property type="project" value="UniProtKB-EC"/>
</dbReference>
<protein>
    <submittedName>
        <fullName evidence="2">V-type proton ATPase 16 kDa proteolipid subunit</fullName>
        <ecNumber evidence="2">2.7.11.11</ecNumber>
    </submittedName>
</protein>
<accession>A0AAV9PBX0</accession>
<feature type="region of interest" description="Disordered" evidence="1">
    <location>
        <begin position="589"/>
        <end position="612"/>
    </location>
</feature>
<feature type="region of interest" description="Disordered" evidence="1">
    <location>
        <begin position="1239"/>
        <end position="1279"/>
    </location>
</feature>
<keyword evidence="2" id="KW-0808">Transferase</keyword>
<dbReference type="SUPFAM" id="SSF56112">
    <property type="entry name" value="Protein kinase-like (PK-like)"/>
    <property type="match status" value="1"/>
</dbReference>
<dbReference type="RefSeq" id="XP_064659746.1">
    <property type="nucleotide sequence ID" value="XM_064802385.1"/>
</dbReference>
<dbReference type="Proteomes" id="UP001337655">
    <property type="component" value="Unassembled WGS sequence"/>
</dbReference>
<feature type="region of interest" description="Disordered" evidence="1">
    <location>
        <begin position="721"/>
        <end position="758"/>
    </location>
</feature>
<organism evidence="2 3">
    <name type="scientific">Saxophila tyrrhenica</name>
    <dbReference type="NCBI Taxonomy" id="1690608"/>
    <lineage>
        <taxon>Eukaryota</taxon>
        <taxon>Fungi</taxon>
        <taxon>Dikarya</taxon>
        <taxon>Ascomycota</taxon>
        <taxon>Pezizomycotina</taxon>
        <taxon>Dothideomycetes</taxon>
        <taxon>Dothideomycetidae</taxon>
        <taxon>Mycosphaerellales</taxon>
        <taxon>Extremaceae</taxon>
        <taxon>Saxophila</taxon>
    </lineage>
</organism>
<dbReference type="EMBL" id="JAVRRT010000007">
    <property type="protein sequence ID" value="KAK5170548.1"/>
    <property type="molecule type" value="Genomic_DNA"/>
</dbReference>
<gene>
    <name evidence="2" type="primary">ATP6V0C</name>
    <name evidence="2" type="ORF">LTR77_005136</name>
</gene>
<sequence>MESYSNAQYAHTRTSHLTKLYTDAKKSALTSLEVVQPNTTQTFTALHRKYRIQKDRLITWGLSWSDDEKGPDGNIDESVARAGLTETVDSVLRNIKEVTDEAERIKAASVPGGGVAKAGAGDSKFVAEVPFDEARYEDLLRDLTTSIDTLYDLSRSRKALARGEHPTFQPAPPPPPAVPTAVGDEKKGGKFELVMKESLGRVPSYASSARTLVNPPAFTRPSLSPYAGLPPRIESSALRLPEEGPPPYESLGVPSTTRLVGLLVRSRVSDGVRNALGSSAMEVPVLVEFANFDPTYRDTGVPPPLQRLESLAATFQPMRSESQSNLSLLGYFEDFRQPRIGLVYDLPYSIQNRLQGTYETVAQKLTPISLLKLVQKANKPQAPNSDVVVPPLEDRFCIALRLVEQLQALHSREVAHGNINSSSVIFTTTETESPTSRHKQMRSPLWAAFDLFSKCSVEGMTRTQNLNIYKHPEDHPQSPGRSIGTDIKFDMYGLALLLLEVGLWTPIGGLYKAKYSLSDFKLRLEKLWIPKLAAKCGSGYMRAVQACVAAADDLDLSQSGPVIESAYELVLRNIRQCCLLDESMSNDKSYPTESFPETAPTGIKRKPLPGDGGMLVRQQSDNLELQRKRSIETNLSGVSSRLSSLPNLPAFVAPEAQLLASPSSMEPGTRQQLMRSRLSRLESIPQAEPEKSQYFANPPSFKEYKQKVVFLQRRWRVHLASRQAAAQPTRPQVDRSVGDDEVADQSTKPKRQEFPQLPLPQSVVDEWHSKTSYQLAKLVEKALKGSPESSSIALTAYGETPETARPTFLVCCTSTAKVRHVLKRHFKFDSSVCDVRVKRDEIRRCRRPKADHPVSFARRSMAFHDGDVWAKAANPDYQPRPICGASIGAYRDDEHLPPVSFGGVILVDGVSYGMSVHHMLEADDDDDEDSDEDEDESDTSSVRSFDNVSISSESEDESTVRPPSTVPDTRSSTDAHEGDAPGIVPGDYEEVPITQPALDDAIELDLHVDEEDDDSDSGIDEDHLLSYKLGQVHASSGLKRTATSLENGFQSIDKSLPQEIDWALFELVPPRIKPYNVVRGGARYCSLKNGCSPDTNPVDIRSSSTLAQAKVHCLGRTSGLASGTISHAMELVKIHGRSTFSASWAVDGNFGVGGDSGAWVISNDDGRVCGHVLASRKGRTYICPMDLLLEDIKATLGAGSVTLPGFGGARAEEDAESQALRDAVKRMRMGEERGGVALRRSEGRPAGREVRRSRVGGGHGHEHGHGEMARGRGVVEAAG</sequence>
<evidence type="ECO:0000256" key="1">
    <source>
        <dbReference type="SAM" id="MobiDB-lite"/>
    </source>
</evidence>
<dbReference type="EC" id="2.7.11.11" evidence="2"/>
<feature type="compositionally biased region" description="Acidic residues" evidence="1">
    <location>
        <begin position="922"/>
        <end position="938"/>
    </location>
</feature>
<feature type="compositionally biased region" description="Polar residues" evidence="1">
    <location>
        <begin position="942"/>
        <end position="952"/>
    </location>
</feature>
<dbReference type="PANTHER" id="PTHR37542">
    <property type="entry name" value="HELO DOMAIN-CONTAINING PROTEIN-RELATED"/>
    <property type="match status" value="1"/>
</dbReference>
<dbReference type="PANTHER" id="PTHR37542:SF2">
    <property type="entry name" value="PROTEIN KINASE DOMAIN-CONTAINING PROTEIN"/>
    <property type="match status" value="1"/>
</dbReference>
<feature type="compositionally biased region" description="Basic and acidic residues" evidence="1">
    <location>
        <begin position="1239"/>
        <end position="1252"/>
    </location>
</feature>
<evidence type="ECO:0000313" key="2">
    <source>
        <dbReference type="EMBL" id="KAK5170548.1"/>
    </source>
</evidence>
<dbReference type="InterPro" id="IPR011009">
    <property type="entry name" value="Kinase-like_dom_sf"/>
</dbReference>
<dbReference type="Gene3D" id="1.10.510.10">
    <property type="entry name" value="Transferase(Phosphotransferase) domain 1"/>
    <property type="match status" value="1"/>
</dbReference>
<reference evidence="2 3" key="1">
    <citation type="submission" date="2023-08" db="EMBL/GenBank/DDBJ databases">
        <title>Black Yeasts Isolated from many extreme environments.</title>
        <authorList>
            <person name="Coleine C."/>
            <person name="Stajich J.E."/>
            <person name="Selbmann L."/>
        </authorList>
    </citation>
    <scope>NUCLEOTIDE SEQUENCE [LARGE SCALE GENOMIC DNA]</scope>
    <source>
        <strain evidence="2 3">CCFEE 5935</strain>
    </source>
</reference>
<feature type="region of interest" description="Disordered" evidence="1">
    <location>
        <begin position="922"/>
        <end position="989"/>
    </location>
</feature>
<proteinExistence type="predicted"/>